<dbReference type="PANTHER" id="PTHR42047">
    <property type="entry name" value="PROTEIN, PUTATIVE (AFU_ORTHOLOGUE AFUA_6G03560)-RELATED"/>
    <property type="match status" value="1"/>
</dbReference>
<dbReference type="OrthoDB" id="5430620at2759"/>
<dbReference type="InterPro" id="IPR052820">
    <property type="entry name" value="PhiA_domain"/>
</dbReference>
<evidence type="ECO:0000313" key="2">
    <source>
        <dbReference type="EMBL" id="KAF7507175.1"/>
    </source>
</evidence>
<keyword evidence="1" id="KW-0732">Signal</keyword>
<name>A0A8H7E3C3_9EURO</name>
<evidence type="ECO:0000256" key="1">
    <source>
        <dbReference type="SAM" id="SignalP"/>
    </source>
</evidence>
<gene>
    <name evidence="2" type="ORF">GJ744_010857</name>
</gene>
<feature type="signal peptide" evidence="1">
    <location>
        <begin position="1"/>
        <end position="19"/>
    </location>
</feature>
<dbReference type="Proteomes" id="UP000606974">
    <property type="component" value="Unassembled WGS sequence"/>
</dbReference>
<keyword evidence="3" id="KW-1185">Reference proteome</keyword>
<dbReference type="EMBL" id="JAACFV010000073">
    <property type="protein sequence ID" value="KAF7507175.1"/>
    <property type="molecule type" value="Genomic_DNA"/>
</dbReference>
<proteinExistence type="predicted"/>
<dbReference type="PANTHER" id="PTHR42047:SF1">
    <property type="entry name" value="PROTEIN, PUTATIVE (AFU_ORTHOLOGUE AFUA_6G03560)-RELATED"/>
    <property type="match status" value="1"/>
</dbReference>
<dbReference type="AlphaFoldDB" id="A0A8H7E3C3"/>
<comment type="caution">
    <text evidence="2">The sequence shown here is derived from an EMBL/GenBank/DDBJ whole genome shotgun (WGS) entry which is preliminary data.</text>
</comment>
<protein>
    <recommendedName>
        <fullName evidence="4">IgE-binding protein</fullName>
    </recommendedName>
</protein>
<reference evidence="2" key="1">
    <citation type="submission" date="2020-02" db="EMBL/GenBank/DDBJ databases">
        <authorList>
            <person name="Palmer J.M."/>
        </authorList>
    </citation>
    <scope>NUCLEOTIDE SEQUENCE</scope>
    <source>
        <strain evidence="2">EPUS1.4</strain>
        <tissue evidence="2">Thallus</tissue>
    </source>
</reference>
<sequence length="213" mass="21928">MHFLIFLNSALLLVAFAAAVPQKTTTCTEEPAATTSSTAISSPSIPYSVVSVRSGSPIHLLPIQARNQNFYLGGLPGAYCPQPPIPSCPLGSATIFVGLGGLNALSPGGQAIYVRSDGSFGFTEAHSTRYPAGALIGGDLTYSKTNGAQLGSLGTRAFGATGFMACPTEDQGYQVFAAVGNATAPESVLAACLGFDALTIDETDPERGAWQYI</sequence>
<feature type="chain" id="PRO_5034982537" description="IgE-binding protein" evidence="1">
    <location>
        <begin position="20"/>
        <end position="213"/>
    </location>
</feature>
<evidence type="ECO:0008006" key="4">
    <source>
        <dbReference type="Google" id="ProtNLM"/>
    </source>
</evidence>
<accession>A0A8H7E3C3</accession>
<evidence type="ECO:0000313" key="3">
    <source>
        <dbReference type="Proteomes" id="UP000606974"/>
    </source>
</evidence>
<organism evidence="2 3">
    <name type="scientific">Endocarpon pusillum</name>
    <dbReference type="NCBI Taxonomy" id="364733"/>
    <lineage>
        <taxon>Eukaryota</taxon>
        <taxon>Fungi</taxon>
        <taxon>Dikarya</taxon>
        <taxon>Ascomycota</taxon>
        <taxon>Pezizomycotina</taxon>
        <taxon>Eurotiomycetes</taxon>
        <taxon>Chaetothyriomycetidae</taxon>
        <taxon>Verrucariales</taxon>
        <taxon>Verrucariaceae</taxon>
        <taxon>Endocarpon</taxon>
    </lineage>
</organism>